<proteinExistence type="predicted"/>
<dbReference type="EMBL" id="CP104013">
    <property type="protein sequence ID" value="UYP45227.1"/>
    <property type="molecule type" value="Genomic_DNA"/>
</dbReference>
<evidence type="ECO:0000256" key="1">
    <source>
        <dbReference type="SAM" id="Coils"/>
    </source>
</evidence>
<keyword evidence="4" id="KW-1185">Reference proteome</keyword>
<accession>A0ABY6HNZ8</accession>
<name>A0ABY6HNZ8_9ARCH</name>
<organism evidence="3 4">
    <name type="scientific">Candidatus Lokiarchaeum ossiferum</name>
    <dbReference type="NCBI Taxonomy" id="2951803"/>
    <lineage>
        <taxon>Archaea</taxon>
        <taxon>Promethearchaeati</taxon>
        <taxon>Promethearchaeota</taxon>
        <taxon>Promethearchaeia</taxon>
        <taxon>Promethearchaeales</taxon>
        <taxon>Promethearchaeaceae</taxon>
        <taxon>Candidatus Lokiarchaeum</taxon>
    </lineage>
</organism>
<sequence>MVSSFQKTLTNEVIRKEIKKKKIKNSNLKEKSKIRIPNFATKLNRKLDFYDPILKLKKQVDSGIMIQNKETILIKSILDQKKEVASLKDEIKKLQQKNKEDNEFLKELLLKALEVPKIPQMIPMNYSQFIPPINANPSYSTTQSSFSPPPPPPSKQSKPPQSYQAPNTGNLKKDYIQEIQQIFTGDILKPSQIVQTTKPRHLEHEVEEISDNFEIPPIDIISTAKNFISSSENMIQA</sequence>
<evidence type="ECO:0000313" key="4">
    <source>
        <dbReference type="Proteomes" id="UP001208689"/>
    </source>
</evidence>
<feature type="coiled-coil region" evidence="1">
    <location>
        <begin position="77"/>
        <end position="111"/>
    </location>
</feature>
<evidence type="ECO:0000313" key="3">
    <source>
        <dbReference type="EMBL" id="UYP45227.1"/>
    </source>
</evidence>
<feature type="region of interest" description="Disordered" evidence="2">
    <location>
        <begin position="137"/>
        <end position="169"/>
    </location>
</feature>
<feature type="compositionally biased region" description="Low complexity" evidence="2">
    <location>
        <begin position="137"/>
        <end position="146"/>
    </location>
</feature>
<dbReference type="Proteomes" id="UP001208689">
    <property type="component" value="Chromosome"/>
</dbReference>
<gene>
    <name evidence="3" type="ORF">NEF87_001512</name>
</gene>
<keyword evidence="1" id="KW-0175">Coiled coil</keyword>
<evidence type="ECO:0000256" key="2">
    <source>
        <dbReference type="SAM" id="MobiDB-lite"/>
    </source>
</evidence>
<feature type="compositionally biased region" description="Low complexity" evidence="2">
    <location>
        <begin position="155"/>
        <end position="164"/>
    </location>
</feature>
<reference evidence="3" key="1">
    <citation type="submission" date="2022-09" db="EMBL/GenBank/DDBJ databases">
        <title>Actin cytoskeleton and complex cell architecture in an #Asgard archaeon.</title>
        <authorList>
            <person name="Ponce Toledo R.I."/>
            <person name="Schleper C."/>
            <person name="Rodrigues Oliveira T."/>
            <person name="Wollweber F."/>
            <person name="Xu J."/>
            <person name="Rittmann S."/>
            <person name="Klingl A."/>
            <person name="Pilhofer M."/>
        </authorList>
    </citation>
    <scope>NUCLEOTIDE SEQUENCE</scope>
    <source>
        <strain evidence="3">B-35</strain>
    </source>
</reference>
<protein>
    <submittedName>
        <fullName evidence="3">Uncharacterized protein</fullName>
    </submittedName>
</protein>